<protein>
    <submittedName>
        <fullName evidence="2">Internal scaffolding protein VP3</fullName>
    </submittedName>
</protein>
<sequence length="166" mass="18269">MSKKIDFNGVPNVVGFYQPHIAVDWTGEILDLKTGELVKEPSMTKQSFKEECDINNIVRKFEATGQIDHINQAHAQGLFTDLPTGLDLQTALNMKQQAESAFMALPAKIRAQFDNDPVEFVTFVEDPANQQQLIDWGLATDTRPPKPPTPPAAPPTPPAAPPEPPK</sequence>
<evidence type="ECO:0000256" key="1">
    <source>
        <dbReference type="SAM" id="MobiDB-lite"/>
    </source>
</evidence>
<dbReference type="EMBL" id="MH029526">
    <property type="protein sequence ID" value="AVQ10245.1"/>
    <property type="molecule type" value="Genomic_DNA"/>
</dbReference>
<dbReference type="Pfam" id="PF09675">
    <property type="entry name" value="Chlamy_scaf"/>
    <property type="match status" value="1"/>
</dbReference>
<feature type="region of interest" description="Disordered" evidence="1">
    <location>
        <begin position="137"/>
        <end position="166"/>
    </location>
</feature>
<organism evidence="2">
    <name type="scientific">Gokushovirinae environmental samples</name>
    <dbReference type="NCBI Taxonomy" id="1478972"/>
    <lineage>
        <taxon>Viruses</taxon>
        <taxon>Monodnaviria</taxon>
        <taxon>Sangervirae</taxon>
        <taxon>Phixviricota</taxon>
        <taxon>Malgrandaviricetes</taxon>
        <taxon>Petitvirales</taxon>
        <taxon>Microviridae</taxon>
        <taxon>environmental samples</taxon>
    </lineage>
</organism>
<feature type="compositionally biased region" description="Pro residues" evidence="1">
    <location>
        <begin position="145"/>
        <end position="166"/>
    </location>
</feature>
<reference evidence="2" key="1">
    <citation type="submission" date="2018-03" db="EMBL/GenBank/DDBJ databases">
        <title>Twenty-four Novel Viral Genomes identified from the Dushanzi Mud Volcanic Sediment in Xinjiang, China.</title>
        <authorList>
            <person name="Han L."/>
        </authorList>
    </citation>
    <scope>NUCLEOTIDE SEQUENCE</scope>
</reference>
<evidence type="ECO:0000313" key="2">
    <source>
        <dbReference type="EMBL" id="AVQ10245.1"/>
    </source>
</evidence>
<accession>A0A2R3UAF5</accession>
<name>A0A2R3UAF5_9VIRU</name>
<dbReference type="InterPro" id="IPR014131">
    <property type="entry name" value="Chlamydia_phage_Vp3"/>
</dbReference>
<proteinExistence type="predicted"/>